<dbReference type="Proteomes" id="UP000215455">
    <property type="component" value="Unassembled WGS sequence"/>
</dbReference>
<evidence type="ECO:0000313" key="7">
    <source>
        <dbReference type="Proteomes" id="UP000501367"/>
    </source>
</evidence>
<evidence type="ECO:0000313" key="4">
    <source>
        <dbReference type="EMBL" id="OXR35845.1"/>
    </source>
</evidence>
<dbReference type="Gene3D" id="1.10.10.60">
    <property type="entry name" value="Homeodomain-like"/>
    <property type="match status" value="1"/>
</dbReference>
<dbReference type="EMBL" id="NIWU01000001">
    <property type="protein sequence ID" value="OXR35845.1"/>
    <property type="molecule type" value="Genomic_DNA"/>
</dbReference>
<keyword evidence="6" id="KW-1185">Reference proteome</keyword>
<evidence type="ECO:0000259" key="3">
    <source>
        <dbReference type="PROSITE" id="PS01124"/>
    </source>
</evidence>
<accession>A0AAE7DF08</accession>
<dbReference type="SUPFAM" id="SSF52317">
    <property type="entry name" value="Class I glutamine amidotransferase-like"/>
    <property type="match status" value="1"/>
</dbReference>
<protein>
    <submittedName>
        <fullName evidence="4">AraC family transcriptional regulator</fullName>
    </submittedName>
    <submittedName>
        <fullName evidence="5">GlxA family transcriptional regulator</fullName>
    </submittedName>
</protein>
<proteinExistence type="predicted"/>
<gene>
    <name evidence="5" type="ORF">HGP31_19630</name>
    <name evidence="4" type="ORF">PSUM_08295</name>
</gene>
<dbReference type="AlphaFoldDB" id="A0AAE7DF08"/>
<dbReference type="Pfam" id="PF12833">
    <property type="entry name" value="HTH_18"/>
    <property type="match status" value="1"/>
</dbReference>
<dbReference type="InterPro" id="IPR018060">
    <property type="entry name" value="HTH_AraC"/>
</dbReference>
<evidence type="ECO:0000256" key="1">
    <source>
        <dbReference type="ARBA" id="ARBA00023015"/>
    </source>
</evidence>
<dbReference type="RefSeq" id="WP_020796752.1">
    <property type="nucleotide sequence ID" value="NZ_CP044409.1"/>
</dbReference>
<dbReference type="CDD" id="cd03137">
    <property type="entry name" value="GATase1_AraC_1"/>
    <property type="match status" value="1"/>
</dbReference>
<dbReference type="PANTHER" id="PTHR43130:SF3">
    <property type="entry name" value="HTH-TYPE TRANSCRIPTIONAL REGULATOR RV1931C"/>
    <property type="match status" value="1"/>
</dbReference>
<dbReference type="InterPro" id="IPR009057">
    <property type="entry name" value="Homeodomain-like_sf"/>
</dbReference>
<dbReference type="PROSITE" id="PS01124">
    <property type="entry name" value="HTH_ARAC_FAMILY_2"/>
    <property type="match status" value="1"/>
</dbReference>
<feature type="domain" description="HTH araC/xylS-type" evidence="3">
    <location>
        <begin position="210"/>
        <end position="308"/>
    </location>
</feature>
<dbReference type="SMART" id="SM00342">
    <property type="entry name" value="HTH_ARAC"/>
    <property type="match status" value="1"/>
</dbReference>
<dbReference type="GO" id="GO:0003700">
    <property type="term" value="F:DNA-binding transcription factor activity"/>
    <property type="evidence" value="ECO:0007669"/>
    <property type="project" value="InterPro"/>
</dbReference>
<name>A0AAE7DF08_9PSED</name>
<organism evidence="5 7">
    <name type="scientific">Pseudomonas umsongensis</name>
    <dbReference type="NCBI Taxonomy" id="198618"/>
    <lineage>
        <taxon>Bacteria</taxon>
        <taxon>Pseudomonadati</taxon>
        <taxon>Pseudomonadota</taxon>
        <taxon>Gammaproteobacteria</taxon>
        <taxon>Pseudomonadales</taxon>
        <taxon>Pseudomonadaceae</taxon>
        <taxon>Pseudomonas</taxon>
    </lineage>
</organism>
<evidence type="ECO:0000313" key="5">
    <source>
        <dbReference type="EMBL" id="QJC80427.1"/>
    </source>
</evidence>
<keyword evidence="2" id="KW-0804">Transcription</keyword>
<dbReference type="PANTHER" id="PTHR43130">
    <property type="entry name" value="ARAC-FAMILY TRANSCRIPTIONAL REGULATOR"/>
    <property type="match status" value="1"/>
</dbReference>
<dbReference type="InterPro" id="IPR002818">
    <property type="entry name" value="DJ-1/PfpI"/>
</dbReference>
<dbReference type="InterPro" id="IPR052158">
    <property type="entry name" value="INH-QAR"/>
</dbReference>
<dbReference type="EMBL" id="CP051487">
    <property type="protein sequence ID" value="QJC80427.1"/>
    <property type="molecule type" value="Genomic_DNA"/>
</dbReference>
<dbReference type="SUPFAM" id="SSF46689">
    <property type="entry name" value="Homeodomain-like"/>
    <property type="match status" value="2"/>
</dbReference>
<sequence length="314" mass="34405">MISVAFVVFEGFQSMALAAMPVFEYANFSAGQALYDVRVLSEDGRTLRASGGLNVGTEAFDERVFDTVIVVGGDTILEQAPEGVLDYVRASARTARRTASICSGAFVMAQAGLLEGRRATTHWAYARQLQERFPSIKVEPDRIYVIDGAIWTSAGMTAGIDLALAMVEKDHGAELARAVAQKLVMYHRRAGGQSQHSALLELAPKSDRIQTVLAYAREHLAQTLSVEQLAQVASLSSRQFSRAFRTETGQSPAKAIENLRLEAARQMLEGGRLTLEQIALESGFIDPRRMREAFLRTFGQPPQVIRRNARSAAQ</sequence>
<dbReference type="GO" id="GO:0043565">
    <property type="term" value="F:sequence-specific DNA binding"/>
    <property type="evidence" value="ECO:0007669"/>
    <property type="project" value="InterPro"/>
</dbReference>
<evidence type="ECO:0000313" key="6">
    <source>
        <dbReference type="Proteomes" id="UP000215455"/>
    </source>
</evidence>
<dbReference type="Proteomes" id="UP000501367">
    <property type="component" value="Chromosome"/>
</dbReference>
<keyword evidence="1" id="KW-0805">Transcription regulation</keyword>
<dbReference type="Gene3D" id="3.40.50.880">
    <property type="match status" value="1"/>
</dbReference>
<dbReference type="Pfam" id="PF01965">
    <property type="entry name" value="DJ-1_PfpI"/>
    <property type="match status" value="1"/>
</dbReference>
<evidence type="ECO:0000256" key="2">
    <source>
        <dbReference type="ARBA" id="ARBA00023163"/>
    </source>
</evidence>
<dbReference type="InterPro" id="IPR029062">
    <property type="entry name" value="Class_I_gatase-like"/>
</dbReference>
<reference evidence="4 6" key="1">
    <citation type="submission" date="2017-06" db="EMBL/GenBank/DDBJ databases">
        <authorList>
            <person name="Furmanczyk E.M."/>
        </authorList>
    </citation>
    <scope>NUCLEOTIDE SEQUENCE [LARGE SCALE GENOMIC DNA]</scope>
    <source>
        <strain evidence="4 6">DSM 16611</strain>
    </source>
</reference>
<dbReference type="KEGG" id="pum:HGP31_19630"/>
<reference evidence="5 7" key="2">
    <citation type="submission" date="2020-04" db="EMBL/GenBank/DDBJ databases">
        <authorList>
            <person name="Yao Y."/>
            <person name="He Z."/>
        </authorList>
    </citation>
    <scope>NUCLEOTIDE SEQUENCE [LARGE SCALE GENOMIC DNA]</scope>
    <source>
        <strain evidence="5 7">CY-1</strain>
    </source>
</reference>
<dbReference type="GeneID" id="72195819"/>